<sequence length="319" mass="33621">MSKNFGESTTASATYAGFSEKNLEEVTKGSIVVFGAPADSTLPRRSGSSNGPKAIRQATMNALTSYFNSPSKTVVSLDTGKTRRFKSEVIGIDLGDLSDCIEVTTETLKQIDQLTAGVHDQGGLPVLLGGDGRILEGMTTGLQSSSSELGLLVISNRLDIPKANGLTSKTLSSLLSISSKSDNYPILTIGTNGIQPHENWKEIKKVHGNIISAEDIHDQGEEIALNAIQQFSLKNNQILCVIDAGVLDTGFAAGTPGLNVGGLTPLQLIEILSKANIASKLVGICVSNVAPLLDARGHTQYAVAEALLAVMGERLFEEI</sequence>
<dbReference type="AlphaFoldDB" id="A0A0M5KTB5"/>
<dbReference type="GO" id="GO:0033389">
    <property type="term" value="P:putrescine biosynthetic process from arginine, via agmatine"/>
    <property type="evidence" value="ECO:0007669"/>
    <property type="project" value="TreeGrafter"/>
</dbReference>
<dbReference type="Pfam" id="PF00491">
    <property type="entry name" value="Arginase"/>
    <property type="match status" value="1"/>
</dbReference>
<protein>
    <recommendedName>
        <fullName evidence="6">Arginase</fullName>
    </recommendedName>
</protein>
<evidence type="ECO:0000313" key="4">
    <source>
        <dbReference type="EMBL" id="ALE02603.1"/>
    </source>
</evidence>
<dbReference type="Gene3D" id="3.40.800.10">
    <property type="entry name" value="Ureohydrolase domain"/>
    <property type="match status" value="1"/>
</dbReference>
<dbReference type="PIRSF" id="PIRSF036979">
    <property type="entry name" value="Arginase"/>
    <property type="match status" value="1"/>
</dbReference>
<evidence type="ECO:0000313" key="5">
    <source>
        <dbReference type="Proteomes" id="UP000068905"/>
    </source>
</evidence>
<keyword evidence="2" id="KW-0378">Hydrolase</keyword>
<dbReference type="PROSITE" id="PS51409">
    <property type="entry name" value="ARGINASE_2"/>
    <property type="match status" value="1"/>
</dbReference>
<dbReference type="KEGG" id="tsn:W908_00910"/>
<reference evidence="4 5" key="1">
    <citation type="journal article" date="2015" name="Genome Announc.">
        <title>Genome Sequence of 'Candidatus Thioglobus singularis' Strain PS1, a Mixotroph from the SUP05 Clade of Marine Gammaproteobacteria.</title>
        <authorList>
            <person name="Marshall K.T."/>
            <person name="Morris R.M."/>
        </authorList>
    </citation>
    <scope>NUCLEOTIDE SEQUENCE [LARGE SCALE GENOMIC DNA]</scope>
    <source>
        <strain evidence="4 5">PS1</strain>
    </source>
</reference>
<dbReference type="OrthoDB" id="9788689at2"/>
<name>A0A0M5KTB5_9GAMM</name>
<dbReference type="InterPro" id="IPR023696">
    <property type="entry name" value="Ureohydrolase_dom_sf"/>
</dbReference>
<dbReference type="InterPro" id="IPR006035">
    <property type="entry name" value="Ureohydrolase"/>
</dbReference>
<evidence type="ECO:0000256" key="3">
    <source>
        <dbReference type="PROSITE-ProRule" id="PRU00742"/>
    </source>
</evidence>
<keyword evidence="5" id="KW-1185">Reference proteome</keyword>
<evidence type="ECO:0008006" key="6">
    <source>
        <dbReference type="Google" id="ProtNLM"/>
    </source>
</evidence>
<evidence type="ECO:0000256" key="1">
    <source>
        <dbReference type="ARBA" id="ARBA00022723"/>
    </source>
</evidence>
<organism evidence="4 5">
    <name type="scientific">Candidatus Pseudothioglobus singularis PS1</name>
    <dbReference type="NCBI Taxonomy" id="1125411"/>
    <lineage>
        <taxon>Bacteria</taxon>
        <taxon>Pseudomonadati</taxon>
        <taxon>Pseudomonadota</taxon>
        <taxon>Gammaproteobacteria</taxon>
        <taxon>Candidatus Pseudothioglobaceae</taxon>
        <taxon>Candidatus Pseudothioglobus</taxon>
    </lineage>
</organism>
<dbReference type="GO" id="GO:0046872">
    <property type="term" value="F:metal ion binding"/>
    <property type="evidence" value="ECO:0007669"/>
    <property type="project" value="UniProtKB-KW"/>
</dbReference>
<keyword evidence="1" id="KW-0479">Metal-binding</keyword>
<dbReference type="EMBL" id="CP006911">
    <property type="protein sequence ID" value="ALE02603.1"/>
    <property type="molecule type" value="Genomic_DNA"/>
</dbReference>
<gene>
    <name evidence="4" type="ORF">W908_00910</name>
</gene>
<proteinExistence type="inferred from homology"/>
<dbReference type="PANTHER" id="PTHR11358">
    <property type="entry name" value="ARGINASE/AGMATINASE"/>
    <property type="match status" value="1"/>
</dbReference>
<evidence type="ECO:0000256" key="2">
    <source>
        <dbReference type="ARBA" id="ARBA00022801"/>
    </source>
</evidence>
<dbReference type="RefSeq" id="WP_053819576.1">
    <property type="nucleotide sequence ID" value="NZ_CP006911.1"/>
</dbReference>
<dbReference type="Proteomes" id="UP000068905">
    <property type="component" value="Chromosome"/>
</dbReference>
<dbReference type="STRING" id="1125411.W908_00910"/>
<comment type="similarity">
    <text evidence="3">Belongs to the arginase family.</text>
</comment>
<dbReference type="GO" id="GO:0008783">
    <property type="term" value="F:agmatinase activity"/>
    <property type="evidence" value="ECO:0007669"/>
    <property type="project" value="TreeGrafter"/>
</dbReference>
<dbReference type="PANTHER" id="PTHR11358:SF26">
    <property type="entry name" value="GUANIDINO ACID HYDROLASE, MITOCHONDRIAL"/>
    <property type="match status" value="1"/>
</dbReference>
<dbReference type="SUPFAM" id="SSF52768">
    <property type="entry name" value="Arginase/deacetylase"/>
    <property type="match status" value="1"/>
</dbReference>
<accession>A0A0M5KTB5</accession>